<sequence>MKLVLYTKIFIVEIYYWRIGDLGLLQHANNTTVDKFYGVIAYVAPEIFSKKSCSKKSDIYSLGIIMWEVTTGCRPFANVANARANNTNLAKVELLFMIENSPRTIILTNIQSIH</sequence>
<comment type="caution">
    <text evidence="2">The sequence shown here is derived from an EMBL/GenBank/DDBJ whole genome shotgun (WGS) entry which is preliminary data.</text>
</comment>
<dbReference type="Gene3D" id="1.10.510.10">
    <property type="entry name" value="Transferase(Phosphotransferase) domain 1"/>
    <property type="match status" value="1"/>
</dbReference>
<accession>A0A9W4WWC5</accession>
<dbReference type="InterPro" id="IPR011009">
    <property type="entry name" value="Kinase-like_dom_sf"/>
</dbReference>
<organism evidence="2 3">
    <name type="scientific">Funneliformis geosporum</name>
    <dbReference type="NCBI Taxonomy" id="1117311"/>
    <lineage>
        <taxon>Eukaryota</taxon>
        <taxon>Fungi</taxon>
        <taxon>Fungi incertae sedis</taxon>
        <taxon>Mucoromycota</taxon>
        <taxon>Glomeromycotina</taxon>
        <taxon>Glomeromycetes</taxon>
        <taxon>Glomerales</taxon>
        <taxon>Glomeraceae</taxon>
        <taxon>Funneliformis</taxon>
    </lineage>
</organism>
<gene>
    <name evidence="2" type="ORF">FWILDA_LOCUS7896</name>
</gene>
<evidence type="ECO:0000313" key="3">
    <source>
        <dbReference type="Proteomes" id="UP001153678"/>
    </source>
</evidence>
<evidence type="ECO:0000259" key="1">
    <source>
        <dbReference type="PROSITE" id="PS50011"/>
    </source>
</evidence>
<dbReference type="GO" id="GO:0005524">
    <property type="term" value="F:ATP binding"/>
    <property type="evidence" value="ECO:0007669"/>
    <property type="project" value="InterPro"/>
</dbReference>
<dbReference type="GO" id="GO:0004672">
    <property type="term" value="F:protein kinase activity"/>
    <property type="evidence" value="ECO:0007669"/>
    <property type="project" value="InterPro"/>
</dbReference>
<dbReference type="PANTHER" id="PTHR23257">
    <property type="entry name" value="SERINE-THREONINE PROTEIN KINASE"/>
    <property type="match status" value="1"/>
</dbReference>
<dbReference type="Pfam" id="PF00069">
    <property type="entry name" value="Pkinase"/>
    <property type="match status" value="1"/>
</dbReference>
<dbReference type="GO" id="GO:0007165">
    <property type="term" value="P:signal transduction"/>
    <property type="evidence" value="ECO:0007669"/>
    <property type="project" value="TreeGrafter"/>
</dbReference>
<dbReference type="PANTHER" id="PTHR23257:SF963">
    <property type="entry name" value="AT08303P"/>
    <property type="match status" value="1"/>
</dbReference>
<dbReference type="GO" id="GO:0005737">
    <property type="term" value="C:cytoplasm"/>
    <property type="evidence" value="ECO:0007669"/>
    <property type="project" value="TreeGrafter"/>
</dbReference>
<dbReference type="SUPFAM" id="SSF56112">
    <property type="entry name" value="Protein kinase-like (PK-like)"/>
    <property type="match status" value="1"/>
</dbReference>
<dbReference type="Proteomes" id="UP001153678">
    <property type="component" value="Unassembled WGS sequence"/>
</dbReference>
<dbReference type="AlphaFoldDB" id="A0A9W4WWC5"/>
<reference evidence="2" key="1">
    <citation type="submission" date="2022-08" db="EMBL/GenBank/DDBJ databases">
        <authorList>
            <person name="Kallberg Y."/>
            <person name="Tangrot J."/>
            <person name="Rosling A."/>
        </authorList>
    </citation>
    <scope>NUCLEOTIDE SEQUENCE</scope>
    <source>
        <strain evidence="2">Wild A</strain>
    </source>
</reference>
<keyword evidence="3" id="KW-1185">Reference proteome</keyword>
<protein>
    <submittedName>
        <fullName evidence="2">8564_t:CDS:1</fullName>
    </submittedName>
</protein>
<proteinExistence type="predicted"/>
<name>A0A9W4WWC5_9GLOM</name>
<dbReference type="InterPro" id="IPR050167">
    <property type="entry name" value="Ser_Thr_protein_kinase"/>
</dbReference>
<dbReference type="PROSITE" id="PS50011">
    <property type="entry name" value="PROTEIN_KINASE_DOM"/>
    <property type="match status" value="1"/>
</dbReference>
<feature type="domain" description="Protein kinase" evidence="1">
    <location>
        <begin position="1"/>
        <end position="114"/>
    </location>
</feature>
<dbReference type="EMBL" id="CAMKVN010001602">
    <property type="protein sequence ID" value="CAI2177061.1"/>
    <property type="molecule type" value="Genomic_DNA"/>
</dbReference>
<dbReference type="OrthoDB" id="2427097at2759"/>
<dbReference type="InterPro" id="IPR000719">
    <property type="entry name" value="Prot_kinase_dom"/>
</dbReference>
<evidence type="ECO:0000313" key="2">
    <source>
        <dbReference type="EMBL" id="CAI2177061.1"/>
    </source>
</evidence>